<organism evidence="2 3">
    <name type="scientific">Dimargaris cristalligena</name>
    <dbReference type="NCBI Taxonomy" id="215637"/>
    <lineage>
        <taxon>Eukaryota</taxon>
        <taxon>Fungi</taxon>
        <taxon>Fungi incertae sedis</taxon>
        <taxon>Zoopagomycota</taxon>
        <taxon>Kickxellomycotina</taxon>
        <taxon>Dimargaritomycetes</taxon>
        <taxon>Dimargaritales</taxon>
        <taxon>Dimargaritaceae</taxon>
        <taxon>Dimargaris</taxon>
    </lineage>
</organism>
<dbReference type="InterPro" id="IPR016024">
    <property type="entry name" value="ARM-type_fold"/>
</dbReference>
<dbReference type="GO" id="GO:0003723">
    <property type="term" value="F:RNA binding"/>
    <property type="evidence" value="ECO:0007669"/>
    <property type="project" value="InterPro"/>
</dbReference>
<dbReference type="GO" id="GO:0000184">
    <property type="term" value="P:nuclear-transcribed mRNA catabolic process, nonsense-mediated decay"/>
    <property type="evidence" value="ECO:0007669"/>
    <property type="project" value="InterPro"/>
</dbReference>
<dbReference type="PANTHER" id="PTHR12839:SF7">
    <property type="entry name" value="REGULATOR OF NONSENSE TRANSCRIPTS 2"/>
    <property type="match status" value="1"/>
</dbReference>
<dbReference type="EMBL" id="ML003863">
    <property type="protein sequence ID" value="RKP33450.1"/>
    <property type="molecule type" value="Genomic_DNA"/>
</dbReference>
<gene>
    <name evidence="2" type="ORF">BJ085DRAFT_12599</name>
</gene>
<dbReference type="InterPro" id="IPR039762">
    <property type="entry name" value="Nmd2/UPF2"/>
</dbReference>
<dbReference type="Proteomes" id="UP000268162">
    <property type="component" value="Unassembled WGS sequence"/>
</dbReference>
<reference evidence="3" key="1">
    <citation type="journal article" date="2018" name="Nat. Microbiol.">
        <title>Leveraging single-cell genomics to expand the fungal tree of life.</title>
        <authorList>
            <person name="Ahrendt S.R."/>
            <person name="Quandt C.A."/>
            <person name="Ciobanu D."/>
            <person name="Clum A."/>
            <person name="Salamov A."/>
            <person name="Andreopoulos B."/>
            <person name="Cheng J.F."/>
            <person name="Woyke T."/>
            <person name="Pelin A."/>
            <person name="Henrissat B."/>
            <person name="Reynolds N.K."/>
            <person name="Benny G.L."/>
            <person name="Smith M.E."/>
            <person name="James T.Y."/>
            <person name="Grigoriev I.V."/>
        </authorList>
    </citation>
    <scope>NUCLEOTIDE SEQUENCE [LARGE SCALE GENOMIC DNA]</scope>
    <source>
        <strain evidence="3">RSA 468</strain>
    </source>
</reference>
<evidence type="ECO:0000259" key="1">
    <source>
        <dbReference type="Pfam" id="PF02854"/>
    </source>
</evidence>
<dbReference type="Gene3D" id="1.25.40.180">
    <property type="match status" value="2"/>
</dbReference>
<dbReference type="STRING" id="215637.A0A4P9ZME7"/>
<keyword evidence="3" id="KW-1185">Reference proteome</keyword>
<protein>
    <submittedName>
        <fullName evidence="2">Armadillo-type protein</fullName>
    </submittedName>
</protein>
<proteinExistence type="predicted"/>
<dbReference type="GO" id="GO:0035145">
    <property type="term" value="C:exon-exon junction complex"/>
    <property type="evidence" value="ECO:0007669"/>
    <property type="project" value="TreeGrafter"/>
</dbReference>
<dbReference type="AlphaFoldDB" id="A0A4P9ZME7"/>
<evidence type="ECO:0000313" key="3">
    <source>
        <dbReference type="Proteomes" id="UP000268162"/>
    </source>
</evidence>
<feature type="non-terminal residue" evidence="2">
    <location>
        <position position="272"/>
    </location>
</feature>
<dbReference type="InterPro" id="IPR003890">
    <property type="entry name" value="MIF4G-like_typ-3"/>
</dbReference>
<name>A0A4P9ZME7_9FUNG</name>
<dbReference type="Pfam" id="PF02854">
    <property type="entry name" value="MIF4G"/>
    <property type="match status" value="1"/>
</dbReference>
<evidence type="ECO:0000313" key="2">
    <source>
        <dbReference type="EMBL" id="RKP33450.1"/>
    </source>
</evidence>
<dbReference type="SUPFAM" id="SSF48371">
    <property type="entry name" value="ARM repeat"/>
    <property type="match status" value="2"/>
</dbReference>
<dbReference type="PANTHER" id="PTHR12839">
    <property type="entry name" value="NONSENSE-MEDIATED MRNA DECAY PROTEIN 2 UP-FRAMESHIFT SUPPRESSOR 2"/>
    <property type="match status" value="1"/>
</dbReference>
<feature type="non-terminal residue" evidence="2">
    <location>
        <position position="1"/>
    </location>
</feature>
<feature type="domain" description="MIF4G" evidence="1">
    <location>
        <begin position="121"/>
        <end position="272"/>
    </location>
</feature>
<sequence>LYIAELTKFQVAPKHLPLYCFKTLIQDFSKYSVEVACRGFLEPAGRYFYRRPETHAVMGQLLEMTKRKRQAIPLDPRLTVMLDNAYYQCNPPSSAAAAVRRRKPRTTMELYIRHLLYTRANKGEVETVFQLLRKLDWDDPLVLGTLYSSFTRIWKVQFGNIEVMAMLLSELMTYHPDLGAVVIDDLLEGIRLGLEQNLFKHNQRRLAQVKYLGELYLYHAIESHLIFDTLFTILGFGHADPHPHPSRAPSPFDLPHDHFRTRLCCLLLDTCG</sequence>
<dbReference type="GO" id="GO:0005737">
    <property type="term" value="C:cytoplasm"/>
    <property type="evidence" value="ECO:0007669"/>
    <property type="project" value="TreeGrafter"/>
</dbReference>
<accession>A0A4P9ZME7</accession>